<evidence type="ECO:0000256" key="2">
    <source>
        <dbReference type="SAM" id="SignalP"/>
    </source>
</evidence>
<dbReference type="AlphaFoldDB" id="A0AA45L7X5"/>
<evidence type="ECO:0000313" key="4">
    <source>
        <dbReference type="Proteomes" id="UP000677152"/>
    </source>
</evidence>
<accession>A0AA45L7X5</accession>
<reference evidence="3" key="1">
    <citation type="submission" date="2021-04" db="EMBL/GenBank/DDBJ databases">
        <title>Genomic sequence of Actinosynnema pretiosum subsp. pretiosum ATCC 31280 (C-14919).</title>
        <authorList>
            <person name="Bai L."/>
            <person name="Wang X."/>
            <person name="Xiao Y."/>
        </authorList>
    </citation>
    <scope>NUCLEOTIDE SEQUENCE</scope>
    <source>
        <strain evidence="3">ATCC 31280</strain>
    </source>
</reference>
<feature type="compositionally biased region" description="Low complexity" evidence="1">
    <location>
        <begin position="321"/>
        <end position="354"/>
    </location>
</feature>
<feature type="compositionally biased region" description="Basic and acidic residues" evidence="1">
    <location>
        <begin position="62"/>
        <end position="75"/>
    </location>
</feature>
<gene>
    <name evidence="3" type="ORF">KCV87_35010</name>
</gene>
<organism evidence="3 4">
    <name type="scientific">Actinosynnema pretiosum subsp. pretiosum</name>
    <dbReference type="NCBI Taxonomy" id="103721"/>
    <lineage>
        <taxon>Bacteria</taxon>
        <taxon>Bacillati</taxon>
        <taxon>Actinomycetota</taxon>
        <taxon>Actinomycetes</taxon>
        <taxon>Pseudonocardiales</taxon>
        <taxon>Pseudonocardiaceae</taxon>
        <taxon>Actinosynnema</taxon>
    </lineage>
</organism>
<evidence type="ECO:0000313" key="3">
    <source>
        <dbReference type="EMBL" id="QUF04450.1"/>
    </source>
</evidence>
<feature type="region of interest" description="Disordered" evidence="1">
    <location>
        <begin position="249"/>
        <end position="382"/>
    </location>
</feature>
<dbReference type="PRINTS" id="PR01217">
    <property type="entry name" value="PRICHEXTENSN"/>
</dbReference>
<dbReference type="Proteomes" id="UP000677152">
    <property type="component" value="Chromosome"/>
</dbReference>
<keyword evidence="2" id="KW-0732">Signal</keyword>
<feature type="compositionally biased region" description="Pro residues" evidence="1">
    <location>
        <begin position="355"/>
        <end position="373"/>
    </location>
</feature>
<evidence type="ECO:0000256" key="1">
    <source>
        <dbReference type="SAM" id="MobiDB-lite"/>
    </source>
</evidence>
<name>A0AA45L7X5_9PSEU</name>
<protein>
    <submittedName>
        <fullName evidence="3">DNRLRE domain-containing protein</fullName>
    </submittedName>
</protein>
<dbReference type="EMBL" id="CP073249">
    <property type="protein sequence ID" value="QUF04450.1"/>
    <property type="molecule type" value="Genomic_DNA"/>
</dbReference>
<sequence>MITGRALKRARSLAAGVALAVLATVAPAPPTTTAAAQAQHGLPDATTVGASPGALPPVEQTTAEHPDTPAERPTHPDAPPEPGGGTPATATVATTIAATAATHVHAPYLADYSTDQTFSVGTYNAGTNRATGFLRFDTLGPTLAGHQVLTATLWLFTTWSYSCAPRPVHVDEVTAPWAAQGLKSWPGPAHAPELATATFSSGYNAACQEDGAWQQIPLNTPALALIQRWADGAPNHGLAIRTANDDSYSWKKFATPNTPTPPRLEVTTRPTPTPQPPPEPDAAKHPGTPTPPRAPASTAATTQVPEPHVDATNPLPHNTFPTPTLPLRTPRTSTVGAQGQAPSPAPTPQAATGTPQPPPPPLGRGPPHTPPPTQTLIDRHPR</sequence>
<feature type="region of interest" description="Disordered" evidence="1">
    <location>
        <begin position="34"/>
        <end position="89"/>
    </location>
</feature>
<proteinExistence type="predicted"/>
<feature type="compositionally biased region" description="Pro residues" evidence="1">
    <location>
        <begin position="271"/>
        <end position="280"/>
    </location>
</feature>
<feature type="chain" id="PRO_5041231519" evidence="2">
    <location>
        <begin position="29"/>
        <end position="382"/>
    </location>
</feature>
<dbReference type="NCBIfam" id="NF033679">
    <property type="entry name" value="DNRLRE_dom"/>
    <property type="match status" value="1"/>
</dbReference>
<feature type="signal peptide" evidence="2">
    <location>
        <begin position="1"/>
        <end position="28"/>
    </location>
</feature>